<evidence type="ECO:0000313" key="1">
    <source>
        <dbReference type="EMBL" id="NPE14526.1"/>
    </source>
</evidence>
<keyword evidence="2" id="KW-1185">Reference proteome</keyword>
<comment type="caution">
    <text evidence="1">The sequence shown here is derived from an EMBL/GenBank/DDBJ whole genome shotgun (WGS) entry which is preliminary data.</text>
</comment>
<dbReference type="RefSeq" id="WP_172177940.1">
    <property type="nucleotide sequence ID" value="NZ_CASGIA010000016.1"/>
</dbReference>
<name>A0ABX2AWR3_9BACT</name>
<dbReference type="InterPro" id="IPR007391">
    <property type="entry name" value="Vancomycin_resist_VanW"/>
</dbReference>
<dbReference type="PANTHER" id="PTHR35788:SF1">
    <property type="entry name" value="EXPORTED PROTEIN"/>
    <property type="match status" value="1"/>
</dbReference>
<protein>
    <submittedName>
        <fullName evidence="1">VanW family protein</fullName>
    </submittedName>
</protein>
<sequence>MKLSTKASLRMSFVKLLDFIKRVPFARPTDKFPAMPYSITVSQPLLPSPTLENKKHNLCVAADRINNLLIRPGEVFSFWHTVGNPNDQTRFREGRSIHAGRVTFDVGGGLCQASGIIHHAALLAGLHILERYNHSVDLYTEKSRFAPIGTDATVFYGFKDLRFRNNTDGNIRLQLEIDTDKVTLHMSSNIPIHPKSLSTDIKISPDGNKMVSIADTTTLRIVSTSLYRPLP</sequence>
<reference evidence="1 2" key="1">
    <citation type="submission" date="2020-05" db="EMBL/GenBank/DDBJ databases">
        <title>Distinct polysaccharide utilization as determinants for interspecies competition between intestinal Prevotella spp.</title>
        <authorList>
            <person name="Galvez E.J.C."/>
            <person name="Iljazovic A."/>
            <person name="Strowig T."/>
        </authorList>
    </citation>
    <scope>NUCLEOTIDE SEQUENCE [LARGE SCALE GENOMIC DNA]</scope>
    <source>
        <strain evidence="1 2">PROD</strain>
    </source>
</reference>
<dbReference type="Pfam" id="PF04294">
    <property type="entry name" value="VanW"/>
    <property type="match status" value="1"/>
</dbReference>
<dbReference type="GeneID" id="82157970"/>
<dbReference type="PANTHER" id="PTHR35788">
    <property type="entry name" value="EXPORTED PROTEIN-RELATED"/>
    <property type="match status" value="1"/>
</dbReference>
<accession>A0ABX2AWR3</accession>
<gene>
    <name evidence="1" type="ORF">HPS55_09365</name>
</gene>
<organism evidence="1 2">
    <name type="scientific">Xylanibacter rodentium</name>
    <dbReference type="NCBI Taxonomy" id="2736289"/>
    <lineage>
        <taxon>Bacteria</taxon>
        <taxon>Pseudomonadati</taxon>
        <taxon>Bacteroidota</taxon>
        <taxon>Bacteroidia</taxon>
        <taxon>Bacteroidales</taxon>
        <taxon>Prevotellaceae</taxon>
        <taxon>Xylanibacter</taxon>
    </lineage>
</organism>
<proteinExistence type="predicted"/>
<dbReference type="Proteomes" id="UP001193734">
    <property type="component" value="Unassembled WGS sequence"/>
</dbReference>
<dbReference type="EMBL" id="JABKKE010000014">
    <property type="protein sequence ID" value="NPE14526.1"/>
    <property type="molecule type" value="Genomic_DNA"/>
</dbReference>
<dbReference type="InterPro" id="IPR052913">
    <property type="entry name" value="Glycopeptide_resist_protein"/>
</dbReference>
<evidence type="ECO:0000313" key="2">
    <source>
        <dbReference type="Proteomes" id="UP001193734"/>
    </source>
</evidence>